<reference evidence="1" key="1">
    <citation type="submission" date="2025-08" db="UniProtKB">
        <authorList>
            <consortium name="Ensembl"/>
        </authorList>
    </citation>
    <scope>IDENTIFICATION</scope>
</reference>
<organism evidence="1 2">
    <name type="scientific">Periophthalmus magnuspinnatus</name>
    <dbReference type="NCBI Taxonomy" id="409849"/>
    <lineage>
        <taxon>Eukaryota</taxon>
        <taxon>Metazoa</taxon>
        <taxon>Chordata</taxon>
        <taxon>Craniata</taxon>
        <taxon>Vertebrata</taxon>
        <taxon>Euteleostomi</taxon>
        <taxon>Actinopterygii</taxon>
        <taxon>Neopterygii</taxon>
        <taxon>Teleostei</taxon>
        <taxon>Neoteleostei</taxon>
        <taxon>Acanthomorphata</taxon>
        <taxon>Gobiaria</taxon>
        <taxon>Gobiiformes</taxon>
        <taxon>Gobioidei</taxon>
        <taxon>Gobiidae</taxon>
        <taxon>Oxudercinae</taxon>
        <taxon>Periophthalmus</taxon>
    </lineage>
</organism>
<dbReference type="STRING" id="409849.ENSPMGP00000014014"/>
<name>A0A3B4ABK6_9GOBI</name>
<accession>A0A3B4ABK6</accession>
<dbReference type="Proteomes" id="UP000261520">
    <property type="component" value="Unplaced"/>
</dbReference>
<sequence>LSSCTSTIATCKHTPRIKHNAQSTHSKHTHTRSICRRMYDENDDPSDVEEMANIRGFSVEEKLTSEIYTSNFVQVMDGTG</sequence>
<proteinExistence type="predicted"/>
<evidence type="ECO:0000313" key="1">
    <source>
        <dbReference type="Ensembl" id="ENSPMGP00000014014.1"/>
    </source>
</evidence>
<protein>
    <submittedName>
        <fullName evidence="1">Uncharacterized protein</fullName>
    </submittedName>
</protein>
<dbReference type="AlphaFoldDB" id="A0A3B4ABK6"/>
<dbReference type="Ensembl" id="ENSPMGT00000014954.1">
    <property type="protein sequence ID" value="ENSPMGP00000014014.1"/>
    <property type="gene ID" value="ENSPMGG00000011511.1"/>
</dbReference>
<reference evidence="1" key="2">
    <citation type="submission" date="2025-09" db="UniProtKB">
        <authorList>
            <consortium name="Ensembl"/>
        </authorList>
    </citation>
    <scope>IDENTIFICATION</scope>
</reference>
<evidence type="ECO:0000313" key="2">
    <source>
        <dbReference type="Proteomes" id="UP000261520"/>
    </source>
</evidence>
<keyword evidence="2" id="KW-1185">Reference proteome</keyword>